<keyword evidence="1" id="KW-1133">Transmembrane helix</keyword>
<dbReference type="EMBL" id="PZJJ01000007">
    <property type="protein sequence ID" value="PTL39380.1"/>
    <property type="molecule type" value="Genomic_DNA"/>
</dbReference>
<dbReference type="RefSeq" id="WP_107584265.1">
    <property type="nucleotide sequence ID" value="NZ_PZJJ01000007.1"/>
</dbReference>
<gene>
    <name evidence="2" type="ORF">C6Y45_06005</name>
</gene>
<protein>
    <submittedName>
        <fullName evidence="2">Uncharacterized protein</fullName>
    </submittedName>
</protein>
<feature type="transmembrane region" description="Helical" evidence="1">
    <location>
        <begin position="25"/>
        <end position="46"/>
    </location>
</feature>
<dbReference type="Proteomes" id="UP000240509">
    <property type="component" value="Unassembled WGS sequence"/>
</dbReference>
<keyword evidence="3" id="KW-1185">Reference proteome</keyword>
<reference evidence="2 3" key="1">
    <citation type="submission" date="2018-03" db="EMBL/GenBank/DDBJ databases">
        <title>Alkalicoccus saliphilus sp. nov., isolated from a mineral pool.</title>
        <authorList>
            <person name="Zhao B."/>
        </authorList>
    </citation>
    <scope>NUCLEOTIDE SEQUENCE [LARGE SCALE GENOMIC DNA]</scope>
    <source>
        <strain evidence="2 3">6AG</strain>
    </source>
</reference>
<evidence type="ECO:0000313" key="3">
    <source>
        <dbReference type="Proteomes" id="UP000240509"/>
    </source>
</evidence>
<dbReference type="OrthoDB" id="9964263at2"/>
<keyword evidence="1" id="KW-0812">Transmembrane</keyword>
<sequence>METFQRQVRWLVPAFLLLTVLDRTISFPAIWTIIVIILFVIGLLAFFRVELPLLRLHIFQLSAGMMFSGAIIGSILTSGTGAFFDWIYIIFSVCWIYILSKETKKLPGEESA</sequence>
<feature type="transmembrane region" description="Helical" evidence="1">
    <location>
        <begin position="58"/>
        <end position="76"/>
    </location>
</feature>
<name>A0A2T4U7K6_9BACI</name>
<feature type="transmembrane region" description="Helical" evidence="1">
    <location>
        <begin position="82"/>
        <end position="99"/>
    </location>
</feature>
<accession>A0A2T4U7K6</accession>
<evidence type="ECO:0000256" key="1">
    <source>
        <dbReference type="SAM" id="Phobius"/>
    </source>
</evidence>
<organism evidence="2 3">
    <name type="scientific">Alkalicoccus saliphilus</name>
    <dbReference type="NCBI Taxonomy" id="200989"/>
    <lineage>
        <taxon>Bacteria</taxon>
        <taxon>Bacillati</taxon>
        <taxon>Bacillota</taxon>
        <taxon>Bacilli</taxon>
        <taxon>Bacillales</taxon>
        <taxon>Bacillaceae</taxon>
        <taxon>Alkalicoccus</taxon>
    </lineage>
</organism>
<keyword evidence="1" id="KW-0472">Membrane</keyword>
<proteinExistence type="predicted"/>
<dbReference type="AlphaFoldDB" id="A0A2T4U7K6"/>
<evidence type="ECO:0000313" key="2">
    <source>
        <dbReference type="EMBL" id="PTL39380.1"/>
    </source>
</evidence>
<comment type="caution">
    <text evidence="2">The sequence shown here is derived from an EMBL/GenBank/DDBJ whole genome shotgun (WGS) entry which is preliminary data.</text>
</comment>